<keyword evidence="3" id="KW-0328">Glycosyltransferase</keyword>
<accession>A0A418R8D7</accession>
<evidence type="ECO:0000313" key="7">
    <source>
        <dbReference type="EMBL" id="RIY13743.1"/>
    </source>
</evidence>
<dbReference type="NCBIfam" id="TIGR04283">
    <property type="entry name" value="glyco_like_mftF"/>
    <property type="match status" value="1"/>
</dbReference>
<dbReference type="OrthoDB" id="9810303at2"/>
<evidence type="ECO:0000256" key="2">
    <source>
        <dbReference type="ARBA" id="ARBA00022475"/>
    </source>
</evidence>
<dbReference type="GO" id="GO:0016757">
    <property type="term" value="F:glycosyltransferase activity"/>
    <property type="evidence" value="ECO:0007669"/>
    <property type="project" value="UniProtKB-KW"/>
</dbReference>
<gene>
    <name evidence="7" type="ORF">D0T11_01285</name>
</gene>
<feature type="domain" description="Glycosyltransferase 2-like" evidence="6">
    <location>
        <begin position="29"/>
        <end position="123"/>
    </location>
</feature>
<dbReference type="InterPro" id="IPR029044">
    <property type="entry name" value="Nucleotide-diphossugar_trans"/>
</dbReference>
<dbReference type="PANTHER" id="PTHR43646">
    <property type="entry name" value="GLYCOSYLTRANSFERASE"/>
    <property type="match status" value="1"/>
</dbReference>
<name>A0A418R8D7_9BACT</name>
<evidence type="ECO:0000256" key="3">
    <source>
        <dbReference type="ARBA" id="ARBA00022676"/>
    </source>
</evidence>
<evidence type="ECO:0000259" key="6">
    <source>
        <dbReference type="Pfam" id="PF00535"/>
    </source>
</evidence>
<keyword evidence="2" id="KW-1003">Cell membrane</keyword>
<keyword evidence="4 7" id="KW-0808">Transferase</keyword>
<dbReference type="InterPro" id="IPR026461">
    <property type="entry name" value="Trfase_2_rSAM/seldom_assoc"/>
</dbReference>
<evidence type="ECO:0000256" key="5">
    <source>
        <dbReference type="ARBA" id="ARBA00023136"/>
    </source>
</evidence>
<comment type="subcellular location">
    <subcellularLocation>
        <location evidence="1">Cell membrane</location>
    </subcellularLocation>
</comment>
<comment type="caution">
    <text evidence="7">The sequence shown here is derived from an EMBL/GenBank/DDBJ whole genome shotgun (WGS) entry which is preliminary data.</text>
</comment>
<organism evidence="7 8">
    <name type="scientific">Hymenobacter rubripertinctus</name>
    <dbReference type="NCBI Taxonomy" id="2029981"/>
    <lineage>
        <taxon>Bacteria</taxon>
        <taxon>Pseudomonadati</taxon>
        <taxon>Bacteroidota</taxon>
        <taxon>Cytophagia</taxon>
        <taxon>Cytophagales</taxon>
        <taxon>Hymenobacteraceae</taxon>
        <taxon>Hymenobacter</taxon>
    </lineage>
</organism>
<keyword evidence="5" id="KW-0472">Membrane</keyword>
<dbReference type="Proteomes" id="UP000284250">
    <property type="component" value="Unassembled WGS sequence"/>
</dbReference>
<dbReference type="SUPFAM" id="SSF53448">
    <property type="entry name" value="Nucleotide-diphospho-sugar transferases"/>
    <property type="match status" value="1"/>
</dbReference>
<reference evidence="7 8" key="2">
    <citation type="submission" date="2019-01" db="EMBL/GenBank/DDBJ databases">
        <title>Hymenobacter humicola sp. nov., isolated from soils in Antarctica.</title>
        <authorList>
            <person name="Sedlacek I."/>
            <person name="Holochova P."/>
            <person name="Kralova S."/>
            <person name="Pantucek R."/>
            <person name="Stankova E."/>
            <person name="Vrbovska V."/>
            <person name="Kristofova L."/>
            <person name="Svec P."/>
            <person name="Busse H.-J."/>
        </authorList>
    </citation>
    <scope>NUCLEOTIDE SEQUENCE [LARGE SCALE GENOMIC DNA]</scope>
    <source>
        <strain evidence="7 8">CCM 8852</strain>
    </source>
</reference>
<evidence type="ECO:0000256" key="4">
    <source>
        <dbReference type="ARBA" id="ARBA00022679"/>
    </source>
</evidence>
<dbReference type="InterPro" id="IPR001173">
    <property type="entry name" value="Glyco_trans_2-like"/>
</dbReference>
<dbReference type="AlphaFoldDB" id="A0A418R8D7"/>
<dbReference type="CDD" id="cd02522">
    <property type="entry name" value="GT_2_like_a"/>
    <property type="match status" value="1"/>
</dbReference>
<dbReference type="Pfam" id="PF00535">
    <property type="entry name" value="Glycos_transf_2"/>
    <property type="match status" value="1"/>
</dbReference>
<dbReference type="PANTHER" id="PTHR43646:SF2">
    <property type="entry name" value="GLYCOSYLTRANSFERASE 2-LIKE DOMAIN-CONTAINING PROTEIN"/>
    <property type="match status" value="1"/>
</dbReference>
<proteinExistence type="predicted"/>
<reference evidence="7 8" key="1">
    <citation type="submission" date="2018-09" db="EMBL/GenBank/DDBJ databases">
        <authorList>
            <person name="Zeman M."/>
            <person name="Pardy F."/>
        </authorList>
    </citation>
    <scope>NUCLEOTIDE SEQUENCE [LARGE SCALE GENOMIC DNA]</scope>
    <source>
        <strain evidence="7 8">CCM 8852</strain>
    </source>
</reference>
<evidence type="ECO:0000256" key="1">
    <source>
        <dbReference type="ARBA" id="ARBA00004236"/>
    </source>
</evidence>
<sequence length="258" mass="28704">MLAPAPVPLPVPCVPARFGGTDTGLATVSIIIPAYNEAPGIERLLAYLRQATAEEPDLEIVVVDGGSTDGTRALARQAGATVVRSLRKGRAAQLNYGASQTGGEILYFLHADSYPPPGFVADLRHARRQGYGSGCYRLAFDHGHWFLRFSAWCTRLPLLVVRFGDQSLFVQRELFARVGGFREDLLLLEDQEIVRRLRAQGPFRVLPRAVTTSARKYLDNGVFRLQAAFTLITGLYWLGVPQPRLARLYRRLIRQDKL</sequence>
<dbReference type="GO" id="GO:0005886">
    <property type="term" value="C:plasma membrane"/>
    <property type="evidence" value="ECO:0007669"/>
    <property type="project" value="UniProtKB-SubCell"/>
</dbReference>
<dbReference type="EMBL" id="QYCN01000002">
    <property type="protein sequence ID" value="RIY13743.1"/>
    <property type="molecule type" value="Genomic_DNA"/>
</dbReference>
<protein>
    <submittedName>
        <fullName evidence="7">Glycosyltransferase</fullName>
    </submittedName>
</protein>
<evidence type="ECO:0000313" key="8">
    <source>
        <dbReference type="Proteomes" id="UP000284250"/>
    </source>
</evidence>
<keyword evidence="8" id="KW-1185">Reference proteome</keyword>
<dbReference type="Gene3D" id="3.90.550.10">
    <property type="entry name" value="Spore Coat Polysaccharide Biosynthesis Protein SpsA, Chain A"/>
    <property type="match status" value="1"/>
</dbReference>